<feature type="region of interest" description="Disordered" evidence="1">
    <location>
        <begin position="658"/>
        <end position="701"/>
    </location>
</feature>
<dbReference type="AlphaFoldDB" id="A0A397IYK3"/>
<reference evidence="2 3" key="1">
    <citation type="submission" date="2018-08" db="EMBL/GenBank/DDBJ databases">
        <title>Genome and evolution of the arbuscular mycorrhizal fungus Diversispora epigaea (formerly Glomus versiforme) and its bacterial endosymbionts.</title>
        <authorList>
            <person name="Sun X."/>
            <person name="Fei Z."/>
            <person name="Harrison M."/>
        </authorList>
    </citation>
    <scope>NUCLEOTIDE SEQUENCE [LARGE SCALE GENOMIC DNA]</scope>
    <source>
        <strain evidence="2 3">IT104</strain>
    </source>
</reference>
<dbReference type="OrthoDB" id="2428595at2759"/>
<evidence type="ECO:0000256" key="1">
    <source>
        <dbReference type="SAM" id="MobiDB-lite"/>
    </source>
</evidence>
<feature type="region of interest" description="Disordered" evidence="1">
    <location>
        <begin position="177"/>
        <end position="198"/>
    </location>
</feature>
<accession>A0A397IYK3</accession>
<protein>
    <submittedName>
        <fullName evidence="2">Uncharacterized protein</fullName>
    </submittedName>
</protein>
<evidence type="ECO:0000313" key="3">
    <source>
        <dbReference type="Proteomes" id="UP000266861"/>
    </source>
</evidence>
<evidence type="ECO:0000313" key="2">
    <source>
        <dbReference type="EMBL" id="RHZ81109.1"/>
    </source>
</evidence>
<dbReference type="EMBL" id="PQFF01000115">
    <property type="protein sequence ID" value="RHZ81109.1"/>
    <property type="molecule type" value="Genomic_DNA"/>
</dbReference>
<feature type="compositionally biased region" description="Basic and acidic residues" evidence="1">
    <location>
        <begin position="658"/>
        <end position="667"/>
    </location>
</feature>
<gene>
    <name evidence="2" type="ORF">Glove_123g72</name>
</gene>
<feature type="compositionally biased region" description="Polar residues" evidence="1">
    <location>
        <begin position="669"/>
        <end position="690"/>
    </location>
</feature>
<keyword evidence="3" id="KW-1185">Reference proteome</keyword>
<organism evidence="2 3">
    <name type="scientific">Diversispora epigaea</name>
    <dbReference type="NCBI Taxonomy" id="1348612"/>
    <lineage>
        <taxon>Eukaryota</taxon>
        <taxon>Fungi</taxon>
        <taxon>Fungi incertae sedis</taxon>
        <taxon>Mucoromycota</taxon>
        <taxon>Glomeromycotina</taxon>
        <taxon>Glomeromycetes</taxon>
        <taxon>Diversisporales</taxon>
        <taxon>Diversisporaceae</taxon>
        <taxon>Diversispora</taxon>
    </lineage>
</organism>
<name>A0A397IYK3_9GLOM</name>
<dbReference type="Proteomes" id="UP000266861">
    <property type="component" value="Unassembled WGS sequence"/>
</dbReference>
<proteinExistence type="predicted"/>
<sequence>MSSRWCAYFNETNSQDYRFLDFYEYRSKQVDFTLSFQRESYKLQADLALLTKEGSQEMKEVANLKGAPIATVTMECCSPYGWNARYGKTEPVYTTTTTVTMECCTPYGWNDHRETLRNVDVFWQRIELNIELQAQLQNIEVEGISSLISTSAETLKTAVGNINCTVENINNTLKLSGNSTPGHKRACENDTELPSTPPNKVKLLDTEYNSDFGLCNGESSLSDSEIVPRSLTNIFLEAKNFGDGDGDDDNESVEVNEQSNLGKPISEPLDNNEYGYVPKPRITRNKPKYIQHDLAQKLLTDLCLCPLKGHKWLWDGFDICNSFQDNKNIKTPLNIDEDSIFFDDGKKIEINKFAIDVDDEVMEFLNEFRDCMSLDVLRQTLHKSSVHNRPNLNFDISIISIQTTCYLDFLLNLSIIHTYGRHFYAMPSWRKGTFEFLVASVAYDKLKKLAQIQTKSSPRMDSRATILSIGQEVLIQENGRYDTANKRKNDLSKLEYCSKVLLASAYLALPTVARPDIYKFEIYLIQINELSLSLYVASYTFENTICMLGLTDITIPRTIEAFPKCVEAVCKVLSWKARSQNNTKIFHELIGKSASQFQNAKLMARINELEQIAKEKNKLEVRIVKLEHTTKLSQTENAELKNEIAKLKRAVKNIEKQNRIDTNDLKSPEYSTPLPNKSCSNGENAQVKNSSTHHEADQSMTSTDLVTLDISEQVANTISDASNLSETCSGKSKSLEDKEIDIFLDSENKKKVSNEIRQMNKEKKLLHSNEVSISQDQDLSLINQDTSTESEKTIISSSLCDAKTVTKCHDLNNSDTSSEILESDDQIVEGLIQEITCNQEQSIVSSEINPSSNNGKIDFTEITIKSGQKQILCWYYYSLEFENKVKSLTEDARKILKLFGEGGVGVDKIKYITYNASTISGLKVTQIQHIINQVTSKTMTKCHDQTNSEVNESIPSSYISNSSGPGDLPKVETSIPSTPQLKKTLPEKQNNPIHTCAYFRNKLLEQYPDLYYEYSSENVDYYGINVESLCPTSSGII</sequence>
<comment type="caution">
    <text evidence="2">The sequence shown here is derived from an EMBL/GenBank/DDBJ whole genome shotgun (WGS) entry which is preliminary data.</text>
</comment>